<organism evidence="1 2">
    <name type="scientific">Anthostomella pinea</name>
    <dbReference type="NCBI Taxonomy" id="933095"/>
    <lineage>
        <taxon>Eukaryota</taxon>
        <taxon>Fungi</taxon>
        <taxon>Dikarya</taxon>
        <taxon>Ascomycota</taxon>
        <taxon>Pezizomycotina</taxon>
        <taxon>Sordariomycetes</taxon>
        <taxon>Xylariomycetidae</taxon>
        <taxon>Xylariales</taxon>
        <taxon>Xylariaceae</taxon>
        <taxon>Anthostomella</taxon>
    </lineage>
</organism>
<dbReference type="AlphaFoldDB" id="A0AAI8VXK0"/>
<evidence type="ECO:0000313" key="2">
    <source>
        <dbReference type="Proteomes" id="UP001295740"/>
    </source>
</evidence>
<gene>
    <name evidence="1" type="ORF">KHLLAP_LOCUS13390</name>
</gene>
<comment type="caution">
    <text evidence="1">The sequence shown here is derived from an EMBL/GenBank/DDBJ whole genome shotgun (WGS) entry which is preliminary data.</text>
</comment>
<protein>
    <submittedName>
        <fullName evidence="1">Uu.00g010410.m01.CDS01</fullName>
    </submittedName>
</protein>
<dbReference type="EMBL" id="CAUWAG010000020">
    <property type="protein sequence ID" value="CAJ2512922.1"/>
    <property type="molecule type" value="Genomic_DNA"/>
</dbReference>
<evidence type="ECO:0000313" key="1">
    <source>
        <dbReference type="EMBL" id="CAJ2512922.1"/>
    </source>
</evidence>
<dbReference type="Proteomes" id="UP001295740">
    <property type="component" value="Unassembled WGS sequence"/>
</dbReference>
<reference evidence="1" key="1">
    <citation type="submission" date="2023-10" db="EMBL/GenBank/DDBJ databases">
        <authorList>
            <person name="Hackl T."/>
        </authorList>
    </citation>
    <scope>NUCLEOTIDE SEQUENCE</scope>
</reference>
<accession>A0AAI8VXK0</accession>
<name>A0AAI8VXK0_9PEZI</name>
<sequence length="121" mass="14602">MLGPVIDFRGDDQRMKFSYCDGYFDFMELRYLEDGMEFVDELVLDHDAEDYDDYLNYSQFKWEECAEELERLEDYFVDRCTESCITSHEYAILITWKHQDERSTKEATEEAIETWALQRGL</sequence>
<proteinExistence type="predicted"/>
<keyword evidence="2" id="KW-1185">Reference proteome</keyword>